<evidence type="ECO:0000313" key="1">
    <source>
        <dbReference type="EnsemblPlants" id="AVESA.00010b.r2.4CG1301750.1.CDS"/>
    </source>
</evidence>
<reference evidence="1" key="1">
    <citation type="submission" date="2021-05" db="EMBL/GenBank/DDBJ databases">
        <authorList>
            <person name="Scholz U."/>
            <person name="Mascher M."/>
            <person name="Fiebig A."/>
        </authorList>
    </citation>
    <scope>NUCLEOTIDE SEQUENCE [LARGE SCALE GENOMIC DNA]</scope>
</reference>
<proteinExistence type="predicted"/>
<dbReference type="Proteomes" id="UP001732700">
    <property type="component" value="Chromosome 4C"/>
</dbReference>
<organism evidence="1 2">
    <name type="scientific">Avena sativa</name>
    <name type="common">Oat</name>
    <dbReference type="NCBI Taxonomy" id="4498"/>
    <lineage>
        <taxon>Eukaryota</taxon>
        <taxon>Viridiplantae</taxon>
        <taxon>Streptophyta</taxon>
        <taxon>Embryophyta</taxon>
        <taxon>Tracheophyta</taxon>
        <taxon>Spermatophyta</taxon>
        <taxon>Magnoliopsida</taxon>
        <taxon>Liliopsida</taxon>
        <taxon>Poales</taxon>
        <taxon>Poaceae</taxon>
        <taxon>BOP clade</taxon>
        <taxon>Pooideae</taxon>
        <taxon>Poodae</taxon>
        <taxon>Poeae</taxon>
        <taxon>Poeae Chloroplast Group 1 (Aveneae type)</taxon>
        <taxon>Aveninae</taxon>
        <taxon>Avena</taxon>
    </lineage>
</organism>
<dbReference type="EnsemblPlants" id="AVESA.00010b.r2.4CG1301750.1">
    <property type="protein sequence ID" value="AVESA.00010b.r2.4CG1301750.1.CDS"/>
    <property type="gene ID" value="AVESA.00010b.r2.4CG1301750"/>
</dbReference>
<sequence>MLGVSTGQLLVILGACSVMMKPSDMIKMARVAGTMTGRAVGRLMLYRRQMDDIFEQTAAKKINTELQDAMSKLQSIGYEVQNLSRITPGQYIKRKHNTEGTAEAGTYDGSATKPEEFRDEIRNMIRDEIQSFCRKNPDQFTRNLDNPDTFKNPASMAEARKSGITDRSTMATSKDTESLDTNTTSLHSQAMMYARLSESPEIKMSSSKSVIYGEQFKESNGLLNVLPISAESAGLLPSRTDEPKGSDLLLEAVLEAEVAENAKFFVSQPRDQLPKE</sequence>
<reference evidence="1" key="2">
    <citation type="submission" date="2025-09" db="UniProtKB">
        <authorList>
            <consortium name="EnsemblPlants"/>
        </authorList>
    </citation>
    <scope>IDENTIFICATION</scope>
</reference>
<name>A0ACD5X0S4_AVESA</name>
<protein>
    <submittedName>
        <fullName evidence="1">Uncharacterized protein</fullName>
    </submittedName>
</protein>
<accession>A0ACD5X0S4</accession>
<evidence type="ECO:0000313" key="2">
    <source>
        <dbReference type="Proteomes" id="UP001732700"/>
    </source>
</evidence>
<keyword evidence="2" id="KW-1185">Reference proteome</keyword>